<dbReference type="Proteomes" id="UP000319449">
    <property type="component" value="Unassembled WGS sequence"/>
</dbReference>
<dbReference type="SUPFAM" id="SSF53822">
    <property type="entry name" value="Periplasmic binding protein-like I"/>
    <property type="match status" value="1"/>
</dbReference>
<dbReference type="CDD" id="cd06338">
    <property type="entry name" value="PBP1_ABC_ligand_binding-like"/>
    <property type="match status" value="1"/>
</dbReference>
<keyword evidence="5" id="KW-1185">Reference proteome</keyword>
<evidence type="ECO:0000313" key="4">
    <source>
        <dbReference type="EMBL" id="TWJ13283.1"/>
    </source>
</evidence>
<dbReference type="Pfam" id="PF13458">
    <property type="entry name" value="Peripla_BP_6"/>
    <property type="match status" value="1"/>
</dbReference>
<dbReference type="InterPro" id="IPR028082">
    <property type="entry name" value="Peripla_BP_I"/>
</dbReference>
<evidence type="ECO:0000313" key="5">
    <source>
        <dbReference type="Proteomes" id="UP000319449"/>
    </source>
</evidence>
<feature type="domain" description="Leucine-binding protein" evidence="3">
    <location>
        <begin position="55"/>
        <end position="390"/>
    </location>
</feature>
<dbReference type="EMBL" id="VLLN01000043">
    <property type="protein sequence ID" value="TWJ13283.1"/>
    <property type="molecule type" value="Genomic_DNA"/>
</dbReference>
<dbReference type="PANTHER" id="PTHR30483:SF6">
    <property type="entry name" value="PERIPLASMIC BINDING PROTEIN OF ABC TRANSPORTER FOR NATURAL AMINO ACIDS"/>
    <property type="match status" value="1"/>
</dbReference>
<proteinExistence type="inferred from homology"/>
<gene>
    <name evidence="4" type="ORF">JN12_03914</name>
</gene>
<dbReference type="Gene3D" id="3.40.50.2300">
    <property type="match status" value="2"/>
</dbReference>
<comment type="similarity">
    <text evidence="1">Belongs to the leucine-binding protein family.</text>
</comment>
<reference evidence="4 5" key="1">
    <citation type="submission" date="2019-07" db="EMBL/GenBank/DDBJ databases">
        <title>Genomic Encyclopedia of Archaeal and Bacterial Type Strains, Phase II (KMG-II): from individual species to whole genera.</title>
        <authorList>
            <person name="Goeker M."/>
        </authorList>
    </citation>
    <scope>NUCLEOTIDE SEQUENCE [LARGE SCALE GENOMIC DNA]</scope>
    <source>
        <strain evidence="4 5">ATCC BAA-1139</strain>
    </source>
</reference>
<dbReference type="OrthoDB" id="9783240at2"/>
<protein>
    <submittedName>
        <fullName evidence="4">Branched-chain amino acid transport system substrate-binding protein</fullName>
    </submittedName>
</protein>
<evidence type="ECO:0000256" key="1">
    <source>
        <dbReference type="ARBA" id="ARBA00010062"/>
    </source>
</evidence>
<dbReference type="InterPro" id="IPR051010">
    <property type="entry name" value="BCAA_transport"/>
</dbReference>
<name>A0A562V5X8_9BACT</name>
<keyword evidence="2" id="KW-0732">Signal</keyword>
<comment type="caution">
    <text evidence="4">The sequence shown here is derived from an EMBL/GenBank/DDBJ whole genome shotgun (WGS) entry which is preliminary data.</text>
</comment>
<evidence type="ECO:0000256" key="2">
    <source>
        <dbReference type="ARBA" id="ARBA00022729"/>
    </source>
</evidence>
<organism evidence="4 5">
    <name type="scientific">Geobacter argillaceus</name>
    <dbReference type="NCBI Taxonomy" id="345631"/>
    <lineage>
        <taxon>Bacteria</taxon>
        <taxon>Pseudomonadati</taxon>
        <taxon>Thermodesulfobacteriota</taxon>
        <taxon>Desulfuromonadia</taxon>
        <taxon>Geobacterales</taxon>
        <taxon>Geobacteraceae</taxon>
        <taxon>Geobacter</taxon>
    </lineage>
</organism>
<accession>A0A562V5X8</accession>
<dbReference type="InterPro" id="IPR028081">
    <property type="entry name" value="Leu-bd"/>
</dbReference>
<evidence type="ECO:0000259" key="3">
    <source>
        <dbReference type="Pfam" id="PF13458"/>
    </source>
</evidence>
<dbReference type="AlphaFoldDB" id="A0A562V5X8"/>
<dbReference type="PANTHER" id="PTHR30483">
    <property type="entry name" value="LEUCINE-SPECIFIC-BINDING PROTEIN"/>
    <property type="match status" value="1"/>
</dbReference>
<sequence>MLFVLTMSSVICTGNMIEDHMSISAQRFRLVMVLMAMALGLLCNQPAGAATRSEIVAGAQLPLTGELSGEGQEQKWAYEEAVKDVNAKGGIFVKEFGKKLPVRLIIEDDESNVAKSVRAVERLIKFHNVDLLLSGFAGNDGVVPACKTAEKHKKYYHASFTWVKPWLKHNFKWSTLFFFDVEQGVAVPFQLWNSLPKDKRPKKPALFVEDVADGRVLASLFQSVSRKYGYTFALSETLPSGARDYSAQIEKAKSIGVDAILIFSSDTDSITFVRQMKKSNFSVGYLHGWKGAWTGNFGKELGKDAQYVLCDGFWSRDFPFQGARELGERYEKRYGGTSVSVGCAYALAQILWQAIEKAGTLDGGKVRQAVLSSRFQTVMGPVKYQPNGVAIFVSTASQWIDGKQELVYPFKWAKASAKLAPPWKDRP</sequence>